<keyword evidence="1" id="KW-0547">Nucleotide-binding</keyword>
<dbReference type="SUPFAM" id="SSF52540">
    <property type="entry name" value="P-loop containing nucleoside triphosphate hydrolases"/>
    <property type="match status" value="1"/>
</dbReference>
<dbReference type="GO" id="GO:0005525">
    <property type="term" value="F:GTP binding"/>
    <property type="evidence" value="ECO:0007669"/>
    <property type="project" value="UniProtKB-KW"/>
</dbReference>
<evidence type="ECO:0000313" key="5">
    <source>
        <dbReference type="RefSeq" id="XP_029653927.1"/>
    </source>
</evidence>
<dbReference type="PROSITE" id="PS51722">
    <property type="entry name" value="G_TR_2"/>
    <property type="match status" value="1"/>
</dbReference>
<dbReference type="RefSeq" id="XP_029653927.1">
    <property type="nucleotide sequence ID" value="XM_029798067.2"/>
</dbReference>
<dbReference type="InterPro" id="IPR050100">
    <property type="entry name" value="TRAFAC_GTPase_members"/>
</dbReference>
<evidence type="ECO:0000259" key="3">
    <source>
        <dbReference type="PROSITE" id="PS51722"/>
    </source>
</evidence>
<keyword evidence="4" id="KW-1185">Reference proteome</keyword>
<keyword evidence="2" id="KW-0342">GTP-binding</keyword>
<reference evidence="5" key="1">
    <citation type="submission" date="2025-08" db="UniProtKB">
        <authorList>
            <consortium name="RefSeq"/>
        </authorList>
    </citation>
    <scope>IDENTIFICATION</scope>
</reference>
<dbReference type="KEGG" id="osn:115227154"/>
<dbReference type="InterPro" id="IPR000795">
    <property type="entry name" value="T_Tr_GTP-bd_dom"/>
</dbReference>
<gene>
    <name evidence="5" type="primary">LOC115227154</name>
</gene>
<dbReference type="Pfam" id="PF00009">
    <property type="entry name" value="GTP_EFTU"/>
    <property type="match status" value="1"/>
</dbReference>
<dbReference type="Gene3D" id="3.40.50.300">
    <property type="entry name" value="P-loop containing nucleotide triphosphate hydrolases"/>
    <property type="match status" value="1"/>
</dbReference>
<dbReference type="InterPro" id="IPR027417">
    <property type="entry name" value="P-loop_NTPase"/>
</dbReference>
<evidence type="ECO:0000256" key="2">
    <source>
        <dbReference type="ARBA" id="ARBA00023134"/>
    </source>
</evidence>
<dbReference type="AlphaFoldDB" id="A0A6P7TXB8"/>
<dbReference type="PRINTS" id="PR00315">
    <property type="entry name" value="ELONGATNFCT"/>
</dbReference>
<dbReference type="PANTHER" id="PTHR23115">
    <property type="entry name" value="TRANSLATION FACTOR"/>
    <property type="match status" value="1"/>
</dbReference>
<evidence type="ECO:0000256" key="1">
    <source>
        <dbReference type="ARBA" id="ARBA00022741"/>
    </source>
</evidence>
<evidence type="ECO:0000313" key="4">
    <source>
        <dbReference type="Proteomes" id="UP000515154"/>
    </source>
</evidence>
<sequence length="183" mass="19904">MSEESKKESLGLVIIGHIDAGKSTLCGRMLVENGGIDKRQMSKLENEAVGMGRGSFKYAFAMDLTKAERNRGITIQSTVKNFETDRFHVTIVDAPGHRDFIKNMITGTTSAEVAILVIDGTPGGFEAGISSRGQTRQHAQLAFASGISSVIVAVNKMDAIEEKDQAERFLMIKNEIGSIFHKV</sequence>
<dbReference type="Proteomes" id="UP000515154">
    <property type="component" value="Unplaced"/>
</dbReference>
<protein>
    <submittedName>
        <fullName evidence="5">Elongation factor 1-alpha-like</fullName>
    </submittedName>
</protein>
<accession>A0A6P7TXB8</accession>
<dbReference type="GO" id="GO:0003924">
    <property type="term" value="F:GTPase activity"/>
    <property type="evidence" value="ECO:0007669"/>
    <property type="project" value="InterPro"/>
</dbReference>
<organism evidence="4 5">
    <name type="scientific">Octopus sinensis</name>
    <name type="common">East Asian common octopus</name>
    <dbReference type="NCBI Taxonomy" id="2607531"/>
    <lineage>
        <taxon>Eukaryota</taxon>
        <taxon>Metazoa</taxon>
        <taxon>Spiralia</taxon>
        <taxon>Lophotrochozoa</taxon>
        <taxon>Mollusca</taxon>
        <taxon>Cephalopoda</taxon>
        <taxon>Coleoidea</taxon>
        <taxon>Octopodiformes</taxon>
        <taxon>Octopoda</taxon>
        <taxon>Incirrata</taxon>
        <taxon>Octopodidae</taxon>
        <taxon>Octopus</taxon>
    </lineage>
</organism>
<feature type="domain" description="Tr-type G" evidence="3">
    <location>
        <begin position="7"/>
        <end position="183"/>
    </location>
</feature>
<name>A0A6P7TXB8_9MOLL</name>
<proteinExistence type="predicted"/>